<dbReference type="PROSITE" id="PS50082">
    <property type="entry name" value="WD_REPEATS_2"/>
    <property type="match status" value="3"/>
</dbReference>
<dbReference type="InterPro" id="IPR000659">
    <property type="entry name" value="Pyridox_Oxase"/>
</dbReference>
<dbReference type="GO" id="GO:0042254">
    <property type="term" value="P:ribosome biogenesis"/>
    <property type="evidence" value="ECO:0007669"/>
    <property type="project" value="TreeGrafter"/>
</dbReference>
<dbReference type="PROSITE" id="PS00678">
    <property type="entry name" value="WD_REPEATS_1"/>
    <property type="match status" value="1"/>
</dbReference>
<dbReference type="Gene3D" id="2.30.110.10">
    <property type="entry name" value="Electron Transport, Fmn-binding Protein, Chain A"/>
    <property type="match status" value="1"/>
</dbReference>
<dbReference type="InterPro" id="IPR019576">
    <property type="entry name" value="Pyridoxamine_oxidase_dimer_C"/>
</dbReference>
<dbReference type="Pfam" id="PF01243">
    <property type="entry name" value="PNPOx_N"/>
    <property type="match status" value="1"/>
</dbReference>
<dbReference type="GO" id="GO:0005730">
    <property type="term" value="C:nucleolus"/>
    <property type="evidence" value="ECO:0007669"/>
    <property type="project" value="TreeGrafter"/>
</dbReference>
<dbReference type="SMART" id="SM00320">
    <property type="entry name" value="WD40"/>
    <property type="match status" value="6"/>
</dbReference>
<feature type="compositionally biased region" description="Acidic residues" evidence="17">
    <location>
        <begin position="122"/>
        <end position="135"/>
    </location>
</feature>
<dbReference type="InterPro" id="IPR022052">
    <property type="entry name" value="Histone-bd_RBBP4-like_N"/>
</dbReference>
<dbReference type="PROSITE" id="PS01064">
    <property type="entry name" value="PYRIDOX_OXIDASE"/>
    <property type="match status" value="1"/>
</dbReference>
<keyword evidence="15" id="KW-0539">Nucleus</keyword>
<comment type="subunit">
    <text evidence="7">Homodimer.</text>
</comment>
<evidence type="ECO:0000256" key="7">
    <source>
        <dbReference type="ARBA" id="ARBA00011738"/>
    </source>
</evidence>
<protein>
    <recommendedName>
        <fullName evidence="8">pyridoxal 5'-phosphate synthase</fullName>
        <ecNumber evidence="8">1.4.3.5</ecNumber>
    </recommendedName>
</protein>
<comment type="pathway">
    <text evidence="4">Cofactor metabolism; pyridoxal 5'-phosphate salvage; pyridoxal 5'-phosphate from pyridoxamine 5'-phosphate: step 1/1.</text>
</comment>
<dbReference type="FunFam" id="2.30.110.10:FF:000005">
    <property type="entry name" value="NAD(P)H-hydrate epimerase"/>
    <property type="match status" value="1"/>
</dbReference>
<comment type="pathway">
    <text evidence="5">Cofactor metabolism; pyridoxal 5'-phosphate salvage; pyridoxal 5'-phosphate from pyridoxine 5'-phosphate: step 1/1.</text>
</comment>
<dbReference type="Pfam" id="PF10590">
    <property type="entry name" value="PNP_phzG_C"/>
    <property type="match status" value="1"/>
</dbReference>
<dbReference type="Pfam" id="PF12265">
    <property type="entry name" value="CAF1C_H4-bd"/>
    <property type="match status" value="1"/>
</dbReference>
<dbReference type="Gene3D" id="2.130.10.10">
    <property type="entry name" value="YVTN repeat-like/Quinoprotein amine dehydrogenase"/>
    <property type="match status" value="1"/>
</dbReference>
<comment type="subcellular location">
    <subcellularLocation>
        <location evidence="3">Nucleus</location>
    </subcellularLocation>
</comment>
<dbReference type="InterPro" id="IPR015943">
    <property type="entry name" value="WD40/YVTN_repeat-like_dom_sf"/>
</dbReference>
<keyword evidence="9 16" id="KW-0853">WD repeat</keyword>
<dbReference type="AlphaFoldDB" id="A0A915EUZ5"/>
<reference evidence="22" key="1">
    <citation type="submission" date="2022-11" db="UniProtKB">
        <authorList>
            <consortium name="WormBaseParasite"/>
        </authorList>
    </citation>
    <scope>IDENTIFICATION</scope>
</reference>
<dbReference type="SUPFAM" id="SSF50978">
    <property type="entry name" value="WD40 repeat-like"/>
    <property type="match status" value="1"/>
</dbReference>
<keyword evidence="10" id="KW-0285">Flavoprotein</keyword>
<dbReference type="SUPFAM" id="SSF50475">
    <property type="entry name" value="FMN-binding split barrel"/>
    <property type="match status" value="1"/>
</dbReference>
<evidence type="ECO:0000256" key="4">
    <source>
        <dbReference type="ARBA" id="ARBA00004738"/>
    </source>
</evidence>
<keyword evidence="14" id="KW-0664">Pyridoxine biosynthesis</keyword>
<dbReference type="InterPro" id="IPR001680">
    <property type="entry name" value="WD40_rpt"/>
</dbReference>
<dbReference type="GO" id="GO:0008615">
    <property type="term" value="P:pyridoxine biosynthetic process"/>
    <property type="evidence" value="ECO:0007669"/>
    <property type="project" value="UniProtKB-KW"/>
</dbReference>
<feature type="domain" description="Pyridoxine 5'-phosphate oxidase dimerisation C-terminal" evidence="19">
    <location>
        <begin position="640"/>
        <end position="693"/>
    </location>
</feature>
<dbReference type="EC" id="1.4.3.5" evidence="8"/>
<dbReference type="Proteomes" id="UP000887562">
    <property type="component" value="Unplaced"/>
</dbReference>
<name>A0A915EUZ5_9CEST</name>
<dbReference type="InterPro" id="IPR012349">
    <property type="entry name" value="Split_barrel_FMN-bd"/>
</dbReference>
<feature type="repeat" description="WD" evidence="16">
    <location>
        <begin position="259"/>
        <end position="301"/>
    </location>
</feature>
<comment type="similarity">
    <text evidence="6">Belongs to the pyridoxamine 5'-phosphate oxidase family.</text>
</comment>
<evidence type="ECO:0000256" key="2">
    <source>
        <dbReference type="ARBA" id="ARBA00003691"/>
    </source>
</evidence>
<dbReference type="InterPro" id="IPR011576">
    <property type="entry name" value="Pyridox_Oxase_N"/>
</dbReference>
<dbReference type="HAMAP" id="MF_01629">
    <property type="entry name" value="PdxH"/>
    <property type="match status" value="1"/>
</dbReference>
<comment type="cofactor">
    <cofactor evidence="1">
        <name>FMN</name>
        <dbReference type="ChEBI" id="CHEBI:58210"/>
    </cofactor>
</comment>
<feature type="region of interest" description="Disordered" evidence="17">
    <location>
        <begin position="1"/>
        <end position="33"/>
    </location>
</feature>
<evidence type="ECO:0000256" key="13">
    <source>
        <dbReference type="ARBA" id="ARBA00023002"/>
    </source>
</evidence>
<proteinExistence type="inferred from homology"/>
<evidence type="ECO:0000313" key="22">
    <source>
        <dbReference type="WBParaSite" id="maker-E.canG7_contigs_0977-snap-gene-2.64-mRNA-1"/>
    </source>
</evidence>
<organism evidence="21 22">
    <name type="scientific">Echinococcus canadensis</name>
    <dbReference type="NCBI Taxonomy" id="519352"/>
    <lineage>
        <taxon>Eukaryota</taxon>
        <taxon>Metazoa</taxon>
        <taxon>Spiralia</taxon>
        <taxon>Lophotrochozoa</taxon>
        <taxon>Platyhelminthes</taxon>
        <taxon>Cestoda</taxon>
        <taxon>Eucestoda</taxon>
        <taxon>Cyclophyllidea</taxon>
        <taxon>Taeniidae</taxon>
        <taxon>Echinococcus</taxon>
        <taxon>Echinococcus canadensis group</taxon>
    </lineage>
</organism>
<evidence type="ECO:0000256" key="8">
    <source>
        <dbReference type="ARBA" id="ARBA00012801"/>
    </source>
</evidence>
<feature type="domain" description="Histone-binding protein RBBP4-like N-terminal" evidence="20">
    <location>
        <begin position="38"/>
        <end position="110"/>
    </location>
</feature>
<evidence type="ECO:0000256" key="15">
    <source>
        <dbReference type="ARBA" id="ARBA00023242"/>
    </source>
</evidence>
<keyword evidence="12" id="KW-0677">Repeat</keyword>
<evidence type="ECO:0000259" key="18">
    <source>
        <dbReference type="Pfam" id="PF01243"/>
    </source>
</evidence>
<feature type="compositionally biased region" description="Acidic residues" evidence="17">
    <location>
        <begin position="13"/>
        <end position="22"/>
    </location>
</feature>
<evidence type="ECO:0000259" key="19">
    <source>
        <dbReference type="Pfam" id="PF10590"/>
    </source>
</evidence>
<dbReference type="PANTHER" id="PTHR45903">
    <property type="entry name" value="GLUTAMATE-RICH WD REPEAT-CONTAINING PROTEIN 1"/>
    <property type="match status" value="1"/>
</dbReference>
<dbReference type="GO" id="GO:0004733">
    <property type="term" value="F:pyridoxamine phosphate oxidase activity"/>
    <property type="evidence" value="ECO:0007669"/>
    <property type="project" value="UniProtKB-EC"/>
</dbReference>
<evidence type="ECO:0000256" key="6">
    <source>
        <dbReference type="ARBA" id="ARBA00007301"/>
    </source>
</evidence>
<dbReference type="InterPro" id="IPR051972">
    <property type="entry name" value="Glutamate-rich_WD_repeat"/>
</dbReference>
<keyword evidence="21" id="KW-1185">Reference proteome</keyword>
<dbReference type="GO" id="GO:0010181">
    <property type="term" value="F:FMN binding"/>
    <property type="evidence" value="ECO:0007669"/>
    <property type="project" value="InterPro"/>
</dbReference>
<keyword evidence="11" id="KW-0288">FMN</keyword>
<evidence type="ECO:0000256" key="12">
    <source>
        <dbReference type="ARBA" id="ARBA00022737"/>
    </source>
</evidence>
<keyword evidence="13" id="KW-0560">Oxidoreductase</keyword>
<feature type="repeat" description="WD" evidence="16">
    <location>
        <begin position="306"/>
        <end position="341"/>
    </location>
</feature>
<evidence type="ECO:0000256" key="5">
    <source>
        <dbReference type="ARBA" id="ARBA00005037"/>
    </source>
</evidence>
<evidence type="ECO:0000256" key="16">
    <source>
        <dbReference type="PROSITE-ProRule" id="PRU00221"/>
    </source>
</evidence>
<evidence type="ECO:0000256" key="9">
    <source>
        <dbReference type="ARBA" id="ARBA00022574"/>
    </source>
</evidence>
<sequence>MDCENSDTHGDDEVSEGEEEERSSEIYLPGQSRPLRDDEELVMDKSAYRLYYHLQVEAPSLSFEPLLDCLGDSREVEMNGVDPLTIYLAVGTQAQEEKDNSIIVMRLSNMRPMTAKETRDESDSDSSSDGEIGEDLDSLPEVECAKICHSSGTINRLRAHKFQESYLAATWSESAEVNIWDLSRPLLAVNDSAVMAEYTRNHESPTPLFTFKGHRTEGYGLAWSSCSTPFSNLATGDNNGAVFIWQSGPSNWTVSSKPYRGHQGSVEDIQWSPSEPTVFITASTDRSFCVWDTRSGLRTSAMITVANAHAADVNVASWNAQQPGTLLTGADDGCIRVWDLRMVHRCYGPGGGGGDSALTVYTHSFSFHSSPITSIEWHPTEAGIFVASSEDDTTSLWDLGLEQDAVESEEKRDSNLPVQLLFLHSGQREVRESRWHPQVPGLVISTALDGFNVFRTITLRVPYRKESDRLYDSNITLKHPMKQFQAWFEEAITCPGLYEANAMVLSTVSKYLLTLFDWILRSGRPSSRCVLLKGLDDRGFHFYTNSVSHKGQDITHNPNVSLLFYWEPMNRQVRIEGKANLLPNVEAEEYFHSRPKPSQIAAYISKQSQPIESDQKMLHDFKEAEREFKDFEHIQKPETWVGYAVMPNRMEFWQGQTSRLHDRILFFRPDEDKQVCKFSKLCEEGWYCERLAP</sequence>
<feature type="compositionally biased region" description="Basic and acidic residues" evidence="17">
    <location>
        <begin position="1"/>
        <end position="12"/>
    </location>
</feature>
<dbReference type="Pfam" id="PF00400">
    <property type="entry name" value="WD40"/>
    <property type="match status" value="3"/>
</dbReference>
<dbReference type="PANTHER" id="PTHR45903:SF1">
    <property type="entry name" value="GLUTAMATE-RICH WD REPEAT-CONTAINING PROTEIN 1"/>
    <property type="match status" value="1"/>
</dbReference>
<dbReference type="NCBIfam" id="TIGR00558">
    <property type="entry name" value="pdxH"/>
    <property type="match status" value="1"/>
</dbReference>
<evidence type="ECO:0000256" key="1">
    <source>
        <dbReference type="ARBA" id="ARBA00001917"/>
    </source>
</evidence>
<evidence type="ECO:0000259" key="20">
    <source>
        <dbReference type="Pfam" id="PF12265"/>
    </source>
</evidence>
<dbReference type="InterPro" id="IPR019775">
    <property type="entry name" value="WD40_repeat_CS"/>
</dbReference>
<dbReference type="WBParaSite" id="maker-E.canG7_contigs_0977-snap-gene-2.64-mRNA-1">
    <property type="protein sequence ID" value="maker-E.canG7_contigs_0977-snap-gene-2.64-mRNA-1"/>
    <property type="gene ID" value="EcG7_00373"/>
</dbReference>
<comment type="function">
    <text evidence="2">Catalyzes the oxidation of either pyridoxine 5'-phosphate (PNP) or pyridoxamine 5'-phosphate (PMP) into pyridoxal 5'-phosphate (PLP).</text>
</comment>
<evidence type="ECO:0000256" key="3">
    <source>
        <dbReference type="ARBA" id="ARBA00004123"/>
    </source>
</evidence>
<dbReference type="PROSITE" id="PS50294">
    <property type="entry name" value="WD_REPEATS_REGION"/>
    <property type="match status" value="3"/>
</dbReference>
<feature type="region of interest" description="Disordered" evidence="17">
    <location>
        <begin position="113"/>
        <end position="135"/>
    </location>
</feature>
<evidence type="ECO:0000256" key="17">
    <source>
        <dbReference type="SAM" id="MobiDB-lite"/>
    </source>
</evidence>
<evidence type="ECO:0000313" key="21">
    <source>
        <dbReference type="Proteomes" id="UP000887562"/>
    </source>
</evidence>
<evidence type="ECO:0000256" key="10">
    <source>
        <dbReference type="ARBA" id="ARBA00022630"/>
    </source>
</evidence>
<dbReference type="InterPro" id="IPR036322">
    <property type="entry name" value="WD40_repeat_dom_sf"/>
</dbReference>
<feature type="domain" description="Pyridoxamine 5'-phosphate oxidase N-terminal" evidence="18">
    <location>
        <begin position="499"/>
        <end position="613"/>
    </location>
</feature>
<evidence type="ECO:0000256" key="14">
    <source>
        <dbReference type="ARBA" id="ARBA00023096"/>
    </source>
</evidence>
<feature type="repeat" description="WD" evidence="16">
    <location>
        <begin position="365"/>
        <end position="399"/>
    </location>
</feature>
<dbReference type="NCBIfam" id="NF004231">
    <property type="entry name" value="PRK05679.1"/>
    <property type="match status" value="1"/>
</dbReference>
<evidence type="ECO:0000256" key="11">
    <source>
        <dbReference type="ARBA" id="ARBA00022643"/>
    </source>
</evidence>
<accession>A0A915EUZ5</accession>
<dbReference type="InterPro" id="IPR019740">
    <property type="entry name" value="Pyridox_Oxase_CS"/>
</dbReference>